<reference evidence="2 3" key="1">
    <citation type="submission" date="2020-02" db="EMBL/GenBank/DDBJ databases">
        <title>Genomic Insights into the Phylogeny and Genetic Plasticity of the Human and Animal Enteric Pathogen Clostridium perfringens.</title>
        <authorList>
            <person name="Feng Y."/>
            <person name="Hu Y."/>
        </authorList>
    </citation>
    <scope>NUCLEOTIDE SEQUENCE [LARGE SCALE GENOMIC DNA]</scope>
    <source>
        <strain evidence="2 3">CP-40</strain>
    </source>
</reference>
<comment type="caution">
    <text evidence="2">The sequence shown here is derived from an EMBL/GenBank/DDBJ whole genome shotgun (WGS) entry which is preliminary data.</text>
</comment>
<accession>A0AAP6WM38</accession>
<name>A0AAP6WM38_CLOPF</name>
<sequence length="59" mass="6600">MGSNNNLEILRDEFRNAADILDELLALEEKVEDVSKECESIMGRFVISMAKISVLANDV</sequence>
<evidence type="ECO:0000256" key="1">
    <source>
        <dbReference type="SAM" id="Coils"/>
    </source>
</evidence>
<gene>
    <name evidence="2" type="ORF">G6Z34_05165</name>
</gene>
<protein>
    <submittedName>
        <fullName evidence="2">Uncharacterized protein</fullName>
    </submittedName>
</protein>
<evidence type="ECO:0000313" key="2">
    <source>
        <dbReference type="EMBL" id="NGU29506.1"/>
    </source>
</evidence>
<dbReference type="EMBL" id="JAALLZ010000001">
    <property type="protein sequence ID" value="NGU29506.1"/>
    <property type="molecule type" value="Genomic_DNA"/>
</dbReference>
<dbReference type="Proteomes" id="UP000481454">
    <property type="component" value="Unassembled WGS sequence"/>
</dbReference>
<dbReference type="AlphaFoldDB" id="A0AAP6WM38"/>
<dbReference type="RefSeq" id="WP_003459640.1">
    <property type="nucleotide sequence ID" value="NZ_CATNWT010000001.1"/>
</dbReference>
<keyword evidence="1" id="KW-0175">Coiled coil</keyword>
<organism evidence="2 3">
    <name type="scientific">Clostridium perfringens</name>
    <dbReference type="NCBI Taxonomy" id="1502"/>
    <lineage>
        <taxon>Bacteria</taxon>
        <taxon>Bacillati</taxon>
        <taxon>Bacillota</taxon>
        <taxon>Clostridia</taxon>
        <taxon>Eubacteriales</taxon>
        <taxon>Clostridiaceae</taxon>
        <taxon>Clostridium</taxon>
    </lineage>
</organism>
<proteinExistence type="predicted"/>
<evidence type="ECO:0000313" key="3">
    <source>
        <dbReference type="Proteomes" id="UP000481454"/>
    </source>
</evidence>
<feature type="coiled-coil region" evidence="1">
    <location>
        <begin position="17"/>
        <end position="44"/>
    </location>
</feature>